<sequence length="278" mass="30401">MLKWVQLTGKVAVTLMMAITALFIFSLLLSPISPDLGPLPLTVAQNAAFVLAAYVSWRYMERRPFTDMGLDPSRWIRPFLHGSTLGLVLIGGLFLLLWLTPWLEVTGLRPAGLITPGLYSALLFLIVAFGEEVFTRGYMQTLLSRSLGSYRGIFTTAILFSALHLQNPSSTLLPMVNLFLAGVLLGVARHVSGGLWLPIGIHFTWNWSQDMLSLPVSGLRISRDSLLTAVETGPNWITGGAFGLEGGAAVIPVLLLGTGWLLYRWRSTQNTSGFSDSH</sequence>
<feature type="transmembrane region" description="Helical" evidence="1">
    <location>
        <begin position="142"/>
        <end position="165"/>
    </location>
</feature>
<evidence type="ECO:0000313" key="4">
    <source>
        <dbReference type="Proteomes" id="UP000199387"/>
    </source>
</evidence>
<gene>
    <name evidence="3" type="ORF">SAMN04488112_12111</name>
</gene>
<keyword evidence="1" id="KW-0812">Transmembrane</keyword>
<dbReference type="RefSeq" id="WP_091572375.1">
    <property type="nucleotide sequence ID" value="NZ_FMZA01000021.1"/>
</dbReference>
<dbReference type="Pfam" id="PF02517">
    <property type="entry name" value="Rce1-like"/>
    <property type="match status" value="1"/>
</dbReference>
<feature type="transmembrane region" description="Helical" evidence="1">
    <location>
        <begin position="236"/>
        <end position="263"/>
    </location>
</feature>
<organism evidence="3 4">
    <name type="scientific">Melghirimyces thermohalophilus</name>
    <dbReference type="NCBI Taxonomy" id="1236220"/>
    <lineage>
        <taxon>Bacteria</taxon>
        <taxon>Bacillati</taxon>
        <taxon>Bacillota</taxon>
        <taxon>Bacilli</taxon>
        <taxon>Bacillales</taxon>
        <taxon>Thermoactinomycetaceae</taxon>
        <taxon>Melghirimyces</taxon>
    </lineage>
</organism>
<feature type="domain" description="CAAX prenyl protease 2/Lysostaphin resistance protein A-like" evidence="2">
    <location>
        <begin position="119"/>
        <end position="207"/>
    </location>
</feature>
<feature type="transmembrane region" description="Helical" evidence="1">
    <location>
        <begin position="12"/>
        <end position="32"/>
    </location>
</feature>
<evidence type="ECO:0000313" key="3">
    <source>
        <dbReference type="EMBL" id="SDC90370.1"/>
    </source>
</evidence>
<name>A0A1G6QD07_9BACL</name>
<dbReference type="EMBL" id="FMZA01000021">
    <property type="protein sequence ID" value="SDC90370.1"/>
    <property type="molecule type" value="Genomic_DNA"/>
</dbReference>
<feature type="transmembrane region" description="Helical" evidence="1">
    <location>
        <begin position="38"/>
        <end position="57"/>
    </location>
</feature>
<dbReference type="PANTHER" id="PTHR39430">
    <property type="entry name" value="MEMBRANE-ASSOCIATED PROTEASE-RELATED"/>
    <property type="match status" value="1"/>
</dbReference>
<keyword evidence="4" id="KW-1185">Reference proteome</keyword>
<proteinExistence type="predicted"/>
<reference evidence="3 4" key="1">
    <citation type="submission" date="2016-10" db="EMBL/GenBank/DDBJ databases">
        <authorList>
            <person name="de Groot N.N."/>
        </authorList>
    </citation>
    <scope>NUCLEOTIDE SEQUENCE [LARGE SCALE GENOMIC DNA]</scope>
    <source>
        <strain evidence="3 4">DSM 45514</strain>
    </source>
</reference>
<evidence type="ECO:0000259" key="2">
    <source>
        <dbReference type="Pfam" id="PF02517"/>
    </source>
</evidence>
<feature type="transmembrane region" description="Helical" evidence="1">
    <location>
        <begin position="111"/>
        <end position="130"/>
    </location>
</feature>
<keyword evidence="1" id="KW-1133">Transmembrane helix</keyword>
<keyword evidence="1" id="KW-0472">Membrane</keyword>
<dbReference type="PANTHER" id="PTHR39430:SF1">
    <property type="entry name" value="PROTEASE"/>
    <property type="match status" value="1"/>
</dbReference>
<dbReference type="Proteomes" id="UP000199387">
    <property type="component" value="Unassembled WGS sequence"/>
</dbReference>
<dbReference type="OrthoDB" id="324900at2"/>
<dbReference type="GO" id="GO:0004175">
    <property type="term" value="F:endopeptidase activity"/>
    <property type="evidence" value="ECO:0007669"/>
    <property type="project" value="UniProtKB-ARBA"/>
</dbReference>
<protein>
    <recommendedName>
        <fullName evidence="2">CAAX prenyl protease 2/Lysostaphin resistance protein A-like domain-containing protein</fullName>
    </recommendedName>
</protein>
<feature type="transmembrane region" description="Helical" evidence="1">
    <location>
        <begin position="78"/>
        <end position="99"/>
    </location>
</feature>
<dbReference type="GO" id="GO:0080120">
    <property type="term" value="P:CAAX-box protein maturation"/>
    <property type="evidence" value="ECO:0007669"/>
    <property type="project" value="UniProtKB-ARBA"/>
</dbReference>
<dbReference type="STRING" id="1236220.SAMN04488112_12111"/>
<evidence type="ECO:0000256" key="1">
    <source>
        <dbReference type="SAM" id="Phobius"/>
    </source>
</evidence>
<accession>A0A1G6QD07</accession>
<dbReference type="InterPro" id="IPR003675">
    <property type="entry name" value="Rce1/LyrA-like_dom"/>
</dbReference>
<dbReference type="AlphaFoldDB" id="A0A1G6QD07"/>